<evidence type="ECO:0000313" key="1">
    <source>
        <dbReference type="Proteomes" id="UP000035642"/>
    </source>
</evidence>
<dbReference type="AlphaFoldDB" id="A0A0K0DMM3"/>
<organism evidence="1 2">
    <name type="scientific">Angiostrongylus cantonensis</name>
    <name type="common">Rat lungworm</name>
    <dbReference type="NCBI Taxonomy" id="6313"/>
    <lineage>
        <taxon>Eukaryota</taxon>
        <taxon>Metazoa</taxon>
        <taxon>Ecdysozoa</taxon>
        <taxon>Nematoda</taxon>
        <taxon>Chromadorea</taxon>
        <taxon>Rhabditida</taxon>
        <taxon>Rhabditina</taxon>
        <taxon>Rhabditomorpha</taxon>
        <taxon>Strongyloidea</taxon>
        <taxon>Metastrongylidae</taxon>
        <taxon>Angiostrongylus</taxon>
    </lineage>
</organism>
<protein>
    <submittedName>
        <fullName evidence="2">Mediator complex subunit 9</fullName>
    </submittedName>
</protein>
<sequence>MIGTASRPHWMPMPLWHQLQQNPNTQAEELQQTINMKVEQTLEHLNEAERCLSKLIDLRKALEVTETKELKDSNVYPPVMNLPPIPIPKFNGDIMEWETFWGAFNSNVHSRQMDDL</sequence>
<name>A0A0K0DMM3_ANGCA</name>
<reference evidence="1" key="1">
    <citation type="submission" date="2012-09" db="EMBL/GenBank/DDBJ databases">
        <authorList>
            <person name="Martin A.A."/>
        </authorList>
    </citation>
    <scope>NUCLEOTIDE SEQUENCE</scope>
</reference>
<dbReference type="Proteomes" id="UP000035642">
    <property type="component" value="Unassembled WGS sequence"/>
</dbReference>
<keyword evidence="1" id="KW-1185">Reference proteome</keyword>
<dbReference type="WBParaSite" id="ACAC_0001295001-mRNA-1">
    <property type="protein sequence ID" value="ACAC_0001295001-mRNA-1"/>
    <property type="gene ID" value="ACAC_0001295001"/>
</dbReference>
<accession>A0A0K0DMM3</accession>
<proteinExistence type="predicted"/>
<evidence type="ECO:0000313" key="2">
    <source>
        <dbReference type="WBParaSite" id="ACAC_0001295001-mRNA-1"/>
    </source>
</evidence>
<reference evidence="2" key="2">
    <citation type="submission" date="2017-02" db="UniProtKB">
        <authorList>
            <consortium name="WormBaseParasite"/>
        </authorList>
    </citation>
    <scope>IDENTIFICATION</scope>
</reference>